<dbReference type="SMART" id="SM00487">
    <property type="entry name" value="DEXDc"/>
    <property type="match status" value="1"/>
</dbReference>
<dbReference type="SUPFAM" id="SSF52540">
    <property type="entry name" value="P-loop containing nucleoside triphosphate hydrolases"/>
    <property type="match status" value="1"/>
</dbReference>
<proteinExistence type="predicted"/>
<keyword evidence="3 6" id="KW-0347">Helicase</keyword>
<feature type="domain" description="Helicase ATP-binding" evidence="5">
    <location>
        <begin position="24"/>
        <end position="182"/>
    </location>
</feature>
<reference evidence="6 7" key="1">
    <citation type="journal article" date="2019" name="Appl. Environ. Microbiol.">
        <title>Dissecting the evolutionary development of the Bifidobacterium animalis species through comparative genomics analyses.</title>
        <authorList>
            <person name="Lugli G.A."/>
            <person name="Mancino W."/>
            <person name="Milani C."/>
            <person name="Duranti S."/>
            <person name="Mancabelli L."/>
            <person name="Napoli S."/>
            <person name="Mangifesta M."/>
            <person name="Viappiani A."/>
            <person name="Anzalone R."/>
            <person name="Longhi G."/>
            <person name="van Sinderen D."/>
            <person name="Ventura M."/>
            <person name="Turroni F."/>
        </authorList>
    </citation>
    <scope>NUCLEOTIDE SEQUENCE [LARGE SCALE GENOMIC DNA]</scope>
    <source>
        <strain evidence="6 7">2011B</strain>
    </source>
</reference>
<dbReference type="Gene3D" id="3.40.50.300">
    <property type="entry name" value="P-loop containing nucleotide triphosphate hydrolases"/>
    <property type="match status" value="1"/>
</dbReference>
<evidence type="ECO:0000256" key="2">
    <source>
        <dbReference type="ARBA" id="ARBA00022801"/>
    </source>
</evidence>
<dbReference type="GO" id="GO:0003676">
    <property type="term" value="F:nucleic acid binding"/>
    <property type="evidence" value="ECO:0007669"/>
    <property type="project" value="InterPro"/>
</dbReference>
<dbReference type="EMBL" id="RSCO01000021">
    <property type="protein sequence ID" value="RYM95238.1"/>
    <property type="molecule type" value="Genomic_DNA"/>
</dbReference>
<dbReference type="Proteomes" id="UP000293613">
    <property type="component" value="Unassembled WGS sequence"/>
</dbReference>
<dbReference type="InterPro" id="IPR027417">
    <property type="entry name" value="P-loop_NTPase"/>
</dbReference>
<dbReference type="GO" id="GO:0016787">
    <property type="term" value="F:hydrolase activity"/>
    <property type="evidence" value="ECO:0007669"/>
    <property type="project" value="UniProtKB-KW"/>
</dbReference>
<organism evidence="6 7">
    <name type="scientific">Bifidobacterium animalis subsp. lactis</name>
    <name type="common">Bifidobacterium lactis</name>
    <dbReference type="NCBI Taxonomy" id="302911"/>
    <lineage>
        <taxon>Bacteria</taxon>
        <taxon>Bacillati</taxon>
        <taxon>Actinomycetota</taxon>
        <taxon>Actinomycetes</taxon>
        <taxon>Bifidobacteriales</taxon>
        <taxon>Bifidobacteriaceae</taxon>
        <taxon>Bifidobacterium</taxon>
    </lineage>
</organism>
<gene>
    <name evidence="6" type="ORF">PG2011B_0845</name>
</gene>
<evidence type="ECO:0000256" key="1">
    <source>
        <dbReference type="ARBA" id="ARBA00022741"/>
    </source>
</evidence>
<keyword evidence="2" id="KW-0378">Hydrolase</keyword>
<evidence type="ECO:0000259" key="5">
    <source>
        <dbReference type="PROSITE" id="PS51192"/>
    </source>
</evidence>
<dbReference type="GO" id="GO:0005524">
    <property type="term" value="F:ATP binding"/>
    <property type="evidence" value="ECO:0007669"/>
    <property type="project" value="UniProtKB-KW"/>
</dbReference>
<keyword evidence="1" id="KW-0547">Nucleotide-binding</keyword>
<dbReference type="PANTHER" id="PTHR12131">
    <property type="entry name" value="ATP-DEPENDENT RNA AND DNA HELICASE"/>
    <property type="match status" value="1"/>
</dbReference>
<keyword evidence="4" id="KW-0067">ATP-binding</keyword>
<dbReference type="AlphaFoldDB" id="A0A8B3RIP7"/>
<dbReference type="GO" id="GO:0055087">
    <property type="term" value="C:Ski complex"/>
    <property type="evidence" value="ECO:0007669"/>
    <property type="project" value="TreeGrafter"/>
</dbReference>
<dbReference type="FunFam" id="3.40.50.300:FF:000190">
    <property type="entry name" value="ATP-dependent RNA helicase"/>
    <property type="match status" value="1"/>
</dbReference>
<dbReference type="InterPro" id="IPR011545">
    <property type="entry name" value="DEAD/DEAH_box_helicase_dom"/>
</dbReference>
<protein>
    <submittedName>
        <fullName evidence="6">DEAD/DEAH box helicase</fullName>
    </submittedName>
</protein>
<dbReference type="Pfam" id="PF00270">
    <property type="entry name" value="DEAD"/>
    <property type="match status" value="1"/>
</dbReference>
<dbReference type="PROSITE" id="PS51192">
    <property type="entry name" value="HELICASE_ATP_BIND_1"/>
    <property type="match status" value="1"/>
</dbReference>
<evidence type="ECO:0000313" key="6">
    <source>
        <dbReference type="EMBL" id="RYM95238.1"/>
    </source>
</evidence>
<name>A0A8B3RIP7_BIFAN</name>
<dbReference type="GO" id="GO:0070478">
    <property type="term" value="P:nuclear-transcribed mRNA catabolic process, 3'-5' exonucleolytic nonsense-mediated decay"/>
    <property type="evidence" value="ECO:0007669"/>
    <property type="project" value="TreeGrafter"/>
</dbReference>
<evidence type="ECO:0000313" key="7">
    <source>
        <dbReference type="Proteomes" id="UP000293613"/>
    </source>
</evidence>
<comment type="caution">
    <text evidence="6">The sequence shown here is derived from an EMBL/GenBank/DDBJ whole genome shotgun (WGS) entry which is preliminary data.</text>
</comment>
<dbReference type="InterPro" id="IPR014001">
    <property type="entry name" value="Helicase_ATP-bd"/>
</dbReference>
<accession>A0A8B3RIP7</accession>
<evidence type="ECO:0000256" key="4">
    <source>
        <dbReference type="ARBA" id="ARBA00022840"/>
    </source>
</evidence>
<dbReference type="InterPro" id="IPR050699">
    <property type="entry name" value="RNA-DNA_Helicase"/>
</dbReference>
<dbReference type="PANTHER" id="PTHR12131:SF1">
    <property type="entry name" value="ATP-DEPENDENT RNA HELICASE SUPV3L1, MITOCHONDRIAL-RELATED"/>
    <property type="match status" value="1"/>
</dbReference>
<dbReference type="GO" id="GO:0004386">
    <property type="term" value="F:helicase activity"/>
    <property type="evidence" value="ECO:0007669"/>
    <property type="project" value="UniProtKB-KW"/>
</dbReference>
<sequence>MQSVAARFADRIPFELDAFQQDANEALEAGSNVLVAAPTGAGKTVVADFAIYLAQQRNVKAFYTTPIKALSNQKYHDLVDMYGADKVGLLTGDTSINSEADIVVMTTEVLRNMLYEHSTTLNALGYVILDEVHYLADRFRGPIWEEVIIHLPQSVRIIGLSATVSNVEDFADWIESVRGDTKLVVSEHRPVPLDQYVLLQKDPRTEPELFDLYRRDDMGEQTVKMNARLMNRLDELDRMEARRARGRP</sequence>
<evidence type="ECO:0000256" key="3">
    <source>
        <dbReference type="ARBA" id="ARBA00022806"/>
    </source>
</evidence>